<sequence>MAPYCVHATCVLESPAVSDWKIRWINTVEIDLHIQCFLSDPYYLCQICLNIDVSMFKKRLDTCNVSTNNMDQRE</sequence>
<evidence type="ECO:0000313" key="1">
    <source>
        <dbReference type="EMBL" id="PNT73476.1"/>
    </source>
</evidence>
<accession>A0A2K2DGR5</accession>
<proteinExistence type="predicted"/>
<gene>
    <name evidence="1" type="ORF">BRADI_2g58945v3</name>
</gene>
<keyword evidence="3" id="KW-1185">Reference proteome</keyword>
<reference evidence="2" key="3">
    <citation type="submission" date="2018-08" db="UniProtKB">
        <authorList>
            <consortium name="EnsemblPlants"/>
        </authorList>
    </citation>
    <scope>IDENTIFICATION</scope>
    <source>
        <strain evidence="2">cv. Bd21</strain>
    </source>
</reference>
<dbReference type="InParanoid" id="A0A2K2DGR5"/>
<dbReference type="EnsemblPlants" id="PNT73476">
    <property type="protein sequence ID" value="PNT73476"/>
    <property type="gene ID" value="BRADI_2g58945v3"/>
</dbReference>
<protein>
    <submittedName>
        <fullName evidence="1 2">Uncharacterized protein</fullName>
    </submittedName>
</protein>
<reference evidence="1" key="2">
    <citation type="submission" date="2017-06" db="EMBL/GenBank/DDBJ databases">
        <title>WGS assembly of Brachypodium distachyon.</title>
        <authorList>
            <consortium name="The International Brachypodium Initiative"/>
            <person name="Lucas S."/>
            <person name="Harmon-Smith M."/>
            <person name="Lail K."/>
            <person name="Tice H."/>
            <person name="Grimwood J."/>
            <person name="Bruce D."/>
            <person name="Barry K."/>
            <person name="Shu S."/>
            <person name="Lindquist E."/>
            <person name="Wang M."/>
            <person name="Pitluck S."/>
            <person name="Vogel J.P."/>
            <person name="Garvin D.F."/>
            <person name="Mockler T.C."/>
            <person name="Schmutz J."/>
            <person name="Rokhsar D."/>
            <person name="Bevan M.W."/>
        </authorList>
    </citation>
    <scope>NUCLEOTIDE SEQUENCE</scope>
    <source>
        <strain evidence="1">Bd21</strain>
    </source>
</reference>
<organism evidence="1">
    <name type="scientific">Brachypodium distachyon</name>
    <name type="common">Purple false brome</name>
    <name type="synonym">Trachynia distachya</name>
    <dbReference type="NCBI Taxonomy" id="15368"/>
    <lineage>
        <taxon>Eukaryota</taxon>
        <taxon>Viridiplantae</taxon>
        <taxon>Streptophyta</taxon>
        <taxon>Embryophyta</taxon>
        <taxon>Tracheophyta</taxon>
        <taxon>Spermatophyta</taxon>
        <taxon>Magnoliopsida</taxon>
        <taxon>Liliopsida</taxon>
        <taxon>Poales</taxon>
        <taxon>Poaceae</taxon>
        <taxon>BOP clade</taxon>
        <taxon>Pooideae</taxon>
        <taxon>Stipodae</taxon>
        <taxon>Brachypodieae</taxon>
        <taxon>Brachypodium</taxon>
    </lineage>
</organism>
<dbReference type="Gramene" id="PNT73476">
    <property type="protein sequence ID" value="PNT73476"/>
    <property type="gene ID" value="BRADI_2g58945v3"/>
</dbReference>
<evidence type="ECO:0000313" key="2">
    <source>
        <dbReference type="EnsemblPlants" id="PNT73476"/>
    </source>
</evidence>
<dbReference type="Proteomes" id="UP000008810">
    <property type="component" value="Chromosome 2"/>
</dbReference>
<reference evidence="1 2" key="1">
    <citation type="journal article" date="2010" name="Nature">
        <title>Genome sequencing and analysis of the model grass Brachypodium distachyon.</title>
        <authorList>
            <consortium name="International Brachypodium Initiative"/>
        </authorList>
    </citation>
    <scope>NUCLEOTIDE SEQUENCE [LARGE SCALE GENOMIC DNA]</scope>
    <source>
        <strain evidence="1 2">Bd21</strain>
    </source>
</reference>
<dbReference type="EMBL" id="CM000881">
    <property type="protein sequence ID" value="PNT73476.1"/>
    <property type="molecule type" value="Genomic_DNA"/>
</dbReference>
<evidence type="ECO:0000313" key="3">
    <source>
        <dbReference type="Proteomes" id="UP000008810"/>
    </source>
</evidence>
<name>A0A2K2DGR5_BRADI</name>
<dbReference type="AlphaFoldDB" id="A0A2K2DGR5"/>